<dbReference type="EMBL" id="WJPM01000011">
    <property type="protein sequence ID" value="MRH75647.1"/>
    <property type="molecule type" value="Genomic_DNA"/>
</dbReference>
<dbReference type="AlphaFoldDB" id="A0A6N7QCH8"/>
<evidence type="ECO:0008006" key="6">
    <source>
        <dbReference type="Google" id="ProtNLM"/>
    </source>
</evidence>
<keyword evidence="1" id="KW-0472">Membrane</keyword>
<reference evidence="3" key="2">
    <citation type="journal article" date="2020" name="Plant Dis.">
        <title>A Grain Rot of Rice in Iran Caused by a Xanthomonas Strain Closely Related to X. sacchari.</title>
        <authorList>
            <person name="Mirghasempour S.A."/>
            <person name="Huang S."/>
            <person name="Studholme D.J."/>
            <person name="Brady C.L."/>
        </authorList>
    </citation>
    <scope>NUCLEOTIDE SEQUENCE</scope>
    <source>
        <strain evidence="3">SAM114</strain>
    </source>
</reference>
<evidence type="ECO:0000313" key="4">
    <source>
        <dbReference type="Proteomes" id="UP000437931"/>
    </source>
</evidence>
<keyword evidence="4" id="KW-1185">Reference proteome</keyword>
<keyword evidence="1" id="KW-0812">Transmembrane</keyword>
<evidence type="ECO:0000313" key="5">
    <source>
        <dbReference type="Proteomes" id="UP000439314"/>
    </source>
</evidence>
<feature type="transmembrane region" description="Helical" evidence="1">
    <location>
        <begin position="56"/>
        <end position="82"/>
    </location>
</feature>
<organism evidence="2 5">
    <name type="scientific">Xanthomonas sontii</name>
    <dbReference type="NCBI Taxonomy" id="2650745"/>
    <lineage>
        <taxon>Bacteria</taxon>
        <taxon>Pseudomonadati</taxon>
        <taxon>Pseudomonadota</taxon>
        <taxon>Gammaproteobacteria</taxon>
        <taxon>Lysobacterales</taxon>
        <taxon>Lysobacteraceae</taxon>
        <taxon>Xanthomonas</taxon>
    </lineage>
</organism>
<dbReference type="Proteomes" id="UP000439314">
    <property type="component" value="Unassembled WGS sequence"/>
</dbReference>
<protein>
    <recommendedName>
        <fullName evidence="6">DUF1449 family protein</fullName>
    </recommendedName>
</protein>
<dbReference type="Proteomes" id="UP000437931">
    <property type="component" value="Unassembled WGS sequence"/>
</dbReference>
<name>A0A6N7QCH8_9XANT</name>
<feature type="transmembrane region" description="Helical" evidence="1">
    <location>
        <begin position="102"/>
        <end position="124"/>
    </location>
</feature>
<sequence>MAEFLNVALGFPTLPYSILLAFSALYWALAAFGIGDHAAPDGHLHGDGADHGLHGVSAVFARLGLGGAPVMLVVALLSFWGWLGTYFVHLFLLQSLPAGLRWGIGSGVALLALLPALPLTSWMLRPLRRLLLRLRPVAQTSLLGKVGVVASPRADADSGYATVDDGGAGLVLQVRAQAGQVYPRGERVVLVDYVQAHNHYLIAREQDLPGLPFPHSLIAGDKEIHR</sequence>
<accession>A0A6N7QCH8</accession>
<feature type="transmembrane region" description="Helical" evidence="1">
    <location>
        <begin position="14"/>
        <end position="35"/>
    </location>
</feature>
<dbReference type="EMBL" id="WJPN01000011">
    <property type="protein sequence ID" value="MRH01338.1"/>
    <property type="molecule type" value="Genomic_DNA"/>
</dbReference>
<proteinExistence type="predicted"/>
<evidence type="ECO:0000313" key="3">
    <source>
        <dbReference type="EMBL" id="MRH75647.1"/>
    </source>
</evidence>
<keyword evidence="1" id="KW-1133">Transmembrane helix</keyword>
<gene>
    <name evidence="2" type="ORF">GIY21_13675</name>
    <name evidence="3" type="ORF">GIY22_13560</name>
</gene>
<comment type="caution">
    <text evidence="2">The sequence shown here is derived from an EMBL/GenBank/DDBJ whole genome shotgun (WGS) entry which is preliminary data.</text>
</comment>
<reference evidence="4 5" key="1">
    <citation type="submission" date="2019-11" db="EMBL/GenBank/DDBJ databases">
        <title>First report of rice panicle blight caused by Xanthomonas sp. in Iran.</title>
        <authorList>
            <person name="Mirghasempour S.A."/>
            <person name="Huang S."/>
            <person name="Brady C.L."/>
            <person name="Studholme D.J."/>
        </authorList>
    </citation>
    <scope>NUCLEOTIDE SEQUENCE [LARGE SCALE GENOMIC DNA]</scope>
    <source>
        <strain evidence="2 5">ASD011</strain>
        <strain evidence="4">SAM114</strain>
    </source>
</reference>
<evidence type="ECO:0000256" key="1">
    <source>
        <dbReference type="SAM" id="Phobius"/>
    </source>
</evidence>
<evidence type="ECO:0000313" key="2">
    <source>
        <dbReference type="EMBL" id="MRH01338.1"/>
    </source>
</evidence>
<dbReference type="RefSeq" id="WP_153751847.1">
    <property type="nucleotide sequence ID" value="NZ_WJPM01000011.1"/>
</dbReference>